<gene>
    <name evidence="7" type="ORF">AFERRI_10315</name>
    <name evidence="6" type="ORF">AFERRI_400035</name>
</gene>
<proteinExistence type="predicted"/>
<evidence type="ECO:0000256" key="2">
    <source>
        <dbReference type="ARBA" id="ARBA00023015"/>
    </source>
</evidence>
<accession>A0A060UUJ7</accession>
<protein>
    <submittedName>
        <fullName evidence="6">Transcriptional regulator, ArsR family</fullName>
    </submittedName>
</protein>
<dbReference type="CDD" id="cd00090">
    <property type="entry name" value="HTH_ARSR"/>
    <property type="match status" value="1"/>
</dbReference>
<dbReference type="SMART" id="SM00418">
    <property type="entry name" value="HTH_ARSR"/>
    <property type="match status" value="1"/>
</dbReference>
<dbReference type="InterPro" id="IPR036390">
    <property type="entry name" value="WH_DNA-bd_sf"/>
</dbReference>
<dbReference type="PANTHER" id="PTHR33154">
    <property type="entry name" value="TRANSCRIPTIONAL REGULATOR, ARSR FAMILY"/>
    <property type="match status" value="1"/>
</dbReference>
<dbReference type="PRINTS" id="PR00778">
    <property type="entry name" value="HTHARSR"/>
</dbReference>
<dbReference type="GO" id="GO:0003700">
    <property type="term" value="F:DNA-binding transcription factor activity"/>
    <property type="evidence" value="ECO:0007669"/>
    <property type="project" value="InterPro"/>
</dbReference>
<dbReference type="EMBL" id="LT841305">
    <property type="protein sequence ID" value="SMH64282.1"/>
    <property type="molecule type" value="Genomic_DNA"/>
</dbReference>
<feature type="domain" description="HTH arsR-type" evidence="5">
    <location>
        <begin position="7"/>
        <end position="103"/>
    </location>
</feature>
<name>A0A060UUJ7_9PROT</name>
<evidence type="ECO:0000259" key="5">
    <source>
        <dbReference type="PROSITE" id="PS50987"/>
    </source>
</evidence>
<evidence type="ECO:0000256" key="3">
    <source>
        <dbReference type="ARBA" id="ARBA00023125"/>
    </source>
</evidence>
<evidence type="ECO:0000256" key="4">
    <source>
        <dbReference type="ARBA" id="ARBA00023163"/>
    </source>
</evidence>
<dbReference type="SUPFAM" id="SSF46785">
    <property type="entry name" value="Winged helix' DNA-binding domain"/>
    <property type="match status" value="1"/>
</dbReference>
<evidence type="ECO:0000313" key="6">
    <source>
        <dbReference type="EMBL" id="CDQ10254.1"/>
    </source>
</evidence>
<dbReference type="GO" id="GO:0003677">
    <property type="term" value="F:DNA binding"/>
    <property type="evidence" value="ECO:0007669"/>
    <property type="project" value="UniProtKB-KW"/>
</dbReference>
<dbReference type="GO" id="GO:0046685">
    <property type="term" value="P:response to arsenic-containing substance"/>
    <property type="evidence" value="ECO:0007669"/>
    <property type="project" value="UniProtKB-KW"/>
</dbReference>
<evidence type="ECO:0000256" key="1">
    <source>
        <dbReference type="ARBA" id="ARBA00022849"/>
    </source>
</evidence>
<evidence type="ECO:0000313" key="7">
    <source>
        <dbReference type="EMBL" id="SMH64282.1"/>
    </source>
</evidence>
<keyword evidence="2" id="KW-0805">Transcription regulation</keyword>
<dbReference type="InterPro" id="IPR001845">
    <property type="entry name" value="HTH_ArsR_DNA-bd_dom"/>
</dbReference>
<organism evidence="6">
    <name type="scientific">Acidithiobacillus ferrivorans</name>
    <dbReference type="NCBI Taxonomy" id="160808"/>
    <lineage>
        <taxon>Bacteria</taxon>
        <taxon>Pseudomonadati</taxon>
        <taxon>Pseudomonadota</taxon>
        <taxon>Acidithiobacillia</taxon>
        <taxon>Acidithiobacillales</taxon>
        <taxon>Acidithiobacillaceae</taxon>
        <taxon>Acidithiobacillus</taxon>
    </lineage>
</organism>
<dbReference type="EMBL" id="CCCS020000035">
    <property type="protein sequence ID" value="CDQ10254.1"/>
    <property type="molecule type" value="Genomic_DNA"/>
</dbReference>
<keyword evidence="8" id="KW-1185">Reference proteome</keyword>
<evidence type="ECO:0000313" key="8">
    <source>
        <dbReference type="Proteomes" id="UP000193925"/>
    </source>
</evidence>
<dbReference type="InterPro" id="IPR036388">
    <property type="entry name" value="WH-like_DNA-bd_sf"/>
</dbReference>
<reference evidence="6" key="1">
    <citation type="submission" date="2014-03" db="EMBL/GenBank/DDBJ databases">
        <authorList>
            <person name="Genoscope - CEA"/>
        </authorList>
    </citation>
    <scope>NUCLEOTIDE SEQUENCE [LARGE SCALE GENOMIC DNA]</scope>
    <source>
        <strain evidence="6">CF27</strain>
    </source>
</reference>
<keyword evidence="1" id="KW-0059">Arsenical resistance</keyword>
<dbReference type="NCBIfam" id="NF033788">
    <property type="entry name" value="HTH_metalloreg"/>
    <property type="match status" value="1"/>
</dbReference>
<sequence length="139" mass="15793">MHYYACMHTVQVKSQEIFQALADPTRIRIVRLLAGTDEEACLCELVDSLLEPQYKLSRSVKVLRQAGLLSAVKEGRWVYHRLVEGIPYLDRLYEALKALPDADGGFARDVERFRRRMCLREGGRCRIGIQTPELAAGGE</sequence>
<dbReference type="InterPro" id="IPR011991">
    <property type="entry name" value="ArsR-like_HTH"/>
</dbReference>
<reference evidence="7 8" key="3">
    <citation type="submission" date="2017-03" db="EMBL/GenBank/DDBJ databases">
        <authorList>
            <person name="Regsiter A."/>
            <person name="William W."/>
        </authorList>
    </citation>
    <scope>NUCLEOTIDE SEQUENCE [LARGE SCALE GENOMIC DNA]</scope>
    <source>
        <strain evidence="7">PRJEB5721</strain>
    </source>
</reference>
<dbReference type="InterPro" id="IPR051081">
    <property type="entry name" value="HTH_MetalResp_TranReg"/>
</dbReference>
<dbReference type="AlphaFoldDB" id="A0A060UUJ7"/>
<keyword evidence="4" id="KW-0804">Transcription</keyword>
<dbReference type="Pfam" id="PF01022">
    <property type="entry name" value="HTH_5"/>
    <property type="match status" value="1"/>
</dbReference>
<dbReference type="Gene3D" id="1.10.10.10">
    <property type="entry name" value="Winged helix-like DNA-binding domain superfamily/Winged helix DNA-binding domain"/>
    <property type="match status" value="1"/>
</dbReference>
<dbReference type="Proteomes" id="UP000193925">
    <property type="component" value="Chromosome AFERRI"/>
</dbReference>
<reference evidence="6" key="2">
    <citation type="submission" date="2014-07" db="EMBL/GenBank/DDBJ databases">
        <title>Initial genome analysis of the psychrotolerant acidophile Acidithiobacillus ferrivorans CF27: insights into iron and sulfur oxidation pathways and into biofilm formation.</title>
        <authorList>
            <person name="Talla E."/>
            <person name="Hedrich S."/>
            <person name="Mangenot S."/>
            <person name="Ji B."/>
            <person name="Johnson D.B."/>
            <person name="Barbe V."/>
            <person name="Bonnefoy V."/>
        </authorList>
    </citation>
    <scope>NUCLEOTIDE SEQUENCE [LARGE SCALE GENOMIC DNA]</scope>
    <source>
        <strain evidence="6">CF27</strain>
    </source>
</reference>
<keyword evidence="3" id="KW-0238">DNA-binding</keyword>
<dbReference type="PANTHER" id="PTHR33154:SF18">
    <property type="entry name" value="ARSENICAL RESISTANCE OPERON REPRESSOR"/>
    <property type="match status" value="1"/>
</dbReference>
<dbReference type="PROSITE" id="PS50987">
    <property type="entry name" value="HTH_ARSR_2"/>
    <property type="match status" value="1"/>
</dbReference>